<dbReference type="AlphaFoldDB" id="A0A370T2U1"/>
<dbReference type="InterPro" id="IPR004658">
    <property type="entry name" value="OMP_Slp"/>
</dbReference>
<name>A0A370T2U1_SERFO</name>
<sequence length="197" mass="20965">MILTRTVSKKLLTLAIASSVLALSGCVTIPDAIQGTSPTPVDRLSVVQNAPKQFTGAEARFGGTVVAVANERGRTILEIAAVPLDSGARPILGEPSQGRLLASVNGFLDPVDFRGQLVTVVGPITGLRDGKIGMTPYRFVTMDATGFKRWRIAQQIVMPPQPMGPWGWHNGPWGPGWGGGYGWYNPGPAQVQTFVTE</sequence>
<reference evidence="2" key="2">
    <citation type="submission" date="2020-08" db="EMBL/GenBank/DDBJ databases">
        <title>Food and environmental bacterial isolates.</title>
        <authorList>
            <person name="Richter L."/>
            <person name="Du Plessis E.M."/>
            <person name="Duvenage S."/>
            <person name="Allam M."/>
            <person name="Korsten L."/>
        </authorList>
    </citation>
    <scope>NUCLEOTIDE SEQUENCE</scope>
    <source>
        <strain evidence="2">UPMP2127</strain>
    </source>
</reference>
<dbReference type="PIRSF" id="PIRSF004982">
    <property type="entry name" value="SlP"/>
    <property type="match status" value="1"/>
</dbReference>
<dbReference type="PANTHER" id="PTHR37530">
    <property type="entry name" value="OUTER MEMBRANE PROTEIN SLP"/>
    <property type="match status" value="1"/>
</dbReference>
<dbReference type="Proteomes" id="UP000659084">
    <property type="component" value="Unassembled WGS sequence"/>
</dbReference>
<reference evidence="3 4" key="1">
    <citation type="submission" date="2018-12" db="EMBL/GenBank/DDBJ databases">
        <authorList>
            <consortium name="Pathogen Informatics"/>
        </authorList>
    </citation>
    <scope>NUCLEOTIDE SEQUENCE [LARGE SCALE GENOMIC DNA]</scope>
    <source>
        <strain evidence="3 4">NCTC13193</strain>
    </source>
</reference>
<protein>
    <submittedName>
        <fullName evidence="3">Outer membrane protein slp</fullName>
    </submittedName>
    <submittedName>
        <fullName evidence="2">Slp family lipoprotein</fullName>
    </submittedName>
</protein>
<evidence type="ECO:0000313" key="3">
    <source>
        <dbReference type="EMBL" id="VEI71383.1"/>
    </source>
</evidence>
<evidence type="ECO:0000256" key="1">
    <source>
        <dbReference type="SAM" id="SignalP"/>
    </source>
</evidence>
<dbReference type="NCBIfam" id="TIGR00752">
    <property type="entry name" value="slp"/>
    <property type="match status" value="1"/>
</dbReference>
<dbReference type="PROSITE" id="PS51257">
    <property type="entry name" value="PROKAR_LIPOPROTEIN"/>
    <property type="match status" value="1"/>
</dbReference>
<dbReference type="GO" id="GO:0019867">
    <property type="term" value="C:outer membrane"/>
    <property type="evidence" value="ECO:0007669"/>
    <property type="project" value="InterPro"/>
</dbReference>
<dbReference type="Pfam" id="PF03843">
    <property type="entry name" value="Slp"/>
    <property type="match status" value="1"/>
</dbReference>
<feature type="chain" id="PRO_5042703774" evidence="1">
    <location>
        <begin position="23"/>
        <end position="197"/>
    </location>
</feature>
<dbReference type="Proteomes" id="UP000270487">
    <property type="component" value="Chromosome"/>
</dbReference>
<dbReference type="EMBL" id="LR134492">
    <property type="protein sequence ID" value="VEI71383.1"/>
    <property type="molecule type" value="Genomic_DNA"/>
</dbReference>
<organism evidence="3 4">
    <name type="scientific">Serratia fonticola</name>
    <dbReference type="NCBI Taxonomy" id="47917"/>
    <lineage>
        <taxon>Bacteria</taxon>
        <taxon>Pseudomonadati</taxon>
        <taxon>Pseudomonadota</taxon>
        <taxon>Gammaproteobacteria</taxon>
        <taxon>Enterobacterales</taxon>
        <taxon>Yersiniaceae</taxon>
        <taxon>Serratia</taxon>
    </lineage>
</organism>
<feature type="signal peptide" evidence="1">
    <location>
        <begin position="1"/>
        <end position="22"/>
    </location>
</feature>
<proteinExistence type="predicted"/>
<evidence type="ECO:0000313" key="4">
    <source>
        <dbReference type="Proteomes" id="UP000270487"/>
    </source>
</evidence>
<accession>A0A370T2U1</accession>
<gene>
    <name evidence="3" type="primary">slp</name>
    <name evidence="2" type="ORF">H8J20_27235</name>
    <name evidence="3" type="ORF">NCTC13193_03321</name>
</gene>
<keyword evidence="1" id="KW-0732">Signal</keyword>
<evidence type="ECO:0000313" key="2">
    <source>
        <dbReference type="EMBL" id="MBC3215820.1"/>
    </source>
</evidence>
<keyword evidence="2" id="KW-0449">Lipoprotein</keyword>
<dbReference type="EMBL" id="JACNYO010000062">
    <property type="protein sequence ID" value="MBC3215820.1"/>
    <property type="molecule type" value="Genomic_DNA"/>
</dbReference>
<dbReference type="PANTHER" id="PTHR37530:SF1">
    <property type="entry name" value="OUTER MEMBRANE PROTEIN SLP"/>
    <property type="match status" value="1"/>
</dbReference>